<reference evidence="3 4" key="1">
    <citation type="submission" date="2016-10" db="EMBL/GenBank/DDBJ databases">
        <authorList>
            <person name="de Groot N.N."/>
        </authorList>
    </citation>
    <scope>NUCLEOTIDE SEQUENCE [LARGE SCALE GENOMIC DNA]</scope>
    <source>
        <strain evidence="3">1</strain>
    </source>
</reference>
<evidence type="ECO:0000259" key="2">
    <source>
        <dbReference type="Pfam" id="PF07589"/>
    </source>
</evidence>
<keyword evidence="1" id="KW-0732">Signal</keyword>
<dbReference type="Proteomes" id="UP000198729">
    <property type="component" value="Unassembled WGS sequence"/>
</dbReference>
<evidence type="ECO:0000313" key="3">
    <source>
        <dbReference type="EMBL" id="SCZ85593.1"/>
    </source>
</evidence>
<dbReference type="RefSeq" id="WP_090286020.1">
    <property type="nucleotide sequence ID" value="NZ_FMWO01000048.1"/>
</dbReference>
<dbReference type="AlphaFoldDB" id="A0A1G5SEG9"/>
<proteinExistence type="predicted"/>
<dbReference type="Pfam" id="PF07589">
    <property type="entry name" value="PEP-CTERM"/>
    <property type="match status" value="1"/>
</dbReference>
<protein>
    <recommendedName>
        <fullName evidence="2">Ice-binding protein C-terminal domain-containing protein</fullName>
    </recommendedName>
</protein>
<dbReference type="OrthoDB" id="8544832at2"/>
<evidence type="ECO:0000313" key="4">
    <source>
        <dbReference type="Proteomes" id="UP000198729"/>
    </source>
</evidence>
<dbReference type="EMBL" id="FMWO01000048">
    <property type="protein sequence ID" value="SCZ85593.1"/>
    <property type="molecule type" value="Genomic_DNA"/>
</dbReference>
<sequence length="246" mass="25662">MKKLLVISALVAVAGLAGSSYATPVSWGLGSPSGTCTSGVGNECTFTSAGKTLKARAYATNDNPGLGLFVKAAINQYSGGLGVKSPSESSGSPQHAVDNSGKDELIVFEFSNTDYLFTGFQIGWRQNDADIRAWIGGDALGAGYNFFGTKFSDLGSLGFTAFDFLNVPVNTTQNFGANGMAGRYLILAAAPVNLGYDNKNDYFKISQISGDDRPKPPVEVPEPGTLALLGIALAGLGIGRARPFRL</sequence>
<feature type="chain" id="PRO_5011694899" description="Ice-binding protein C-terminal domain-containing protein" evidence="1">
    <location>
        <begin position="23"/>
        <end position="246"/>
    </location>
</feature>
<keyword evidence="4" id="KW-1185">Reference proteome</keyword>
<accession>A0A1G5SEG9</accession>
<gene>
    <name evidence="3" type="ORF">NSMM_400071</name>
</gene>
<dbReference type="NCBIfam" id="TIGR02595">
    <property type="entry name" value="PEP_CTERM"/>
    <property type="match status" value="1"/>
</dbReference>
<evidence type="ECO:0000256" key="1">
    <source>
        <dbReference type="SAM" id="SignalP"/>
    </source>
</evidence>
<organism evidence="3 4">
    <name type="scientific">Nitrosomonas mobilis</name>
    <dbReference type="NCBI Taxonomy" id="51642"/>
    <lineage>
        <taxon>Bacteria</taxon>
        <taxon>Pseudomonadati</taxon>
        <taxon>Pseudomonadota</taxon>
        <taxon>Betaproteobacteria</taxon>
        <taxon>Nitrosomonadales</taxon>
        <taxon>Nitrosomonadaceae</taxon>
        <taxon>Nitrosomonas</taxon>
    </lineage>
</organism>
<dbReference type="InterPro" id="IPR013424">
    <property type="entry name" value="Ice-binding_C"/>
</dbReference>
<feature type="signal peptide" evidence="1">
    <location>
        <begin position="1"/>
        <end position="22"/>
    </location>
</feature>
<name>A0A1G5SEG9_9PROT</name>
<feature type="domain" description="Ice-binding protein C-terminal" evidence="2">
    <location>
        <begin position="220"/>
        <end position="239"/>
    </location>
</feature>